<evidence type="ECO:0000256" key="1">
    <source>
        <dbReference type="SAM" id="MobiDB-lite"/>
    </source>
</evidence>
<gene>
    <name evidence="2" type="ORF">CSSPTR1EN2_LOCUS1940</name>
</gene>
<dbReference type="EMBL" id="OZ019893">
    <property type="protein sequence ID" value="CAK9192537.1"/>
    <property type="molecule type" value="Genomic_DNA"/>
</dbReference>
<keyword evidence="3" id="KW-1185">Reference proteome</keyword>
<feature type="compositionally biased region" description="Basic and acidic residues" evidence="1">
    <location>
        <begin position="33"/>
        <end position="47"/>
    </location>
</feature>
<reference evidence="2 3" key="1">
    <citation type="submission" date="2024-02" db="EMBL/GenBank/DDBJ databases">
        <authorList>
            <consortium name="ELIXIR-Norway"/>
            <consortium name="Elixir Norway"/>
        </authorList>
    </citation>
    <scope>NUCLEOTIDE SEQUENCE [LARGE SCALE GENOMIC DNA]</scope>
</reference>
<proteinExistence type="predicted"/>
<feature type="compositionally biased region" description="Basic and acidic residues" evidence="1">
    <location>
        <begin position="1"/>
        <end position="17"/>
    </location>
</feature>
<dbReference type="Proteomes" id="UP001497512">
    <property type="component" value="Chromosome 1"/>
</dbReference>
<accession>A0ABP0TCN0</accession>
<organism evidence="2 3">
    <name type="scientific">Sphagnum troendelagicum</name>
    <dbReference type="NCBI Taxonomy" id="128251"/>
    <lineage>
        <taxon>Eukaryota</taxon>
        <taxon>Viridiplantae</taxon>
        <taxon>Streptophyta</taxon>
        <taxon>Embryophyta</taxon>
        <taxon>Bryophyta</taxon>
        <taxon>Sphagnophytina</taxon>
        <taxon>Sphagnopsida</taxon>
        <taxon>Sphagnales</taxon>
        <taxon>Sphagnaceae</taxon>
        <taxon>Sphagnum</taxon>
    </lineage>
</organism>
<evidence type="ECO:0000313" key="3">
    <source>
        <dbReference type="Proteomes" id="UP001497512"/>
    </source>
</evidence>
<name>A0ABP0TCN0_9BRYO</name>
<feature type="region of interest" description="Disordered" evidence="1">
    <location>
        <begin position="1"/>
        <end position="47"/>
    </location>
</feature>
<sequence length="106" mass="12101">MKSEAAYEDQHGEHEESSGIAGNQLEPATLESAAKRTEKPTEADRSKKMGMGVIIRLTMELSNVRVTVWLDVTDLKLSVMKQRRVMEEVRKVSLYFYQCLSKPVKR</sequence>
<protein>
    <submittedName>
        <fullName evidence="2">Uncharacterized protein</fullName>
    </submittedName>
</protein>
<evidence type="ECO:0000313" key="2">
    <source>
        <dbReference type="EMBL" id="CAK9192537.1"/>
    </source>
</evidence>